<reference evidence="4" key="1">
    <citation type="submission" date="2020-08" db="EMBL/GenBank/DDBJ databases">
        <title>Genome public.</title>
        <authorList>
            <person name="Liu C."/>
            <person name="Sun Q."/>
        </authorList>
    </citation>
    <scope>NUCLEOTIDE SEQUENCE</scope>
    <source>
        <strain evidence="4">NSJ-15</strain>
    </source>
</reference>
<dbReference type="InterPro" id="IPR023186">
    <property type="entry name" value="IUNH"/>
</dbReference>
<accession>A0A8J6P6M1</accession>
<sequence length="305" mass="34630">MKHMDEKLIRRLRRPEGKVDVVLDTDTYNEIDDQFALSYLVKSDDKLNLKAVYAAPFHNHHSSGPADGMEKSYQEIMNLFDLMDRQDLKALVYRGSERYLPSETEPVVSPAAEDLAKRAMEYTEEDPLYVLAIGAITNVASAILINPQIVDRIVIVWLGGNAHNWPNNKEFNLYQDVAAARIIFGCGAAFVQLPCSGVVSNCATSGPELDYWLRGKNKLCDYLVAHTVDEAAICGQTGCWTRVIWDITPVAWLLDESFMDGKLVHAPIPEYDHHYAQDETRHFMNYIYHVDRDKIFTDLFAKLAK</sequence>
<dbReference type="InterPro" id="IPR036452">
    <property type="entry name" value="Ribo_hydro-like"/>
</dbReference>
<proteinExistence type="predicted"/>
<dbReference type="AlphaFoldDB" id="A0A8J6P6M1"/>
<evidence type="ECO:0000313" key="5">
    <source>
        <dbReference type="Proteomes" id="UP000632659"/>
    </source>
</evidence>
<dbReference type="SUPFAM" id="SSF53590">
    <property type="entry name" value="Nucleoside hydrolase"/>
    <property type="match status" value="1"/>
</dbReference>
<dbReference type="RefSeq" id="WP_187536840.1">
    <property type="nucleotide sequence ID" value="NZ_JACRTL010000009.1"/>
</dbReference>
<evidence type="ECO:0000313" key="4">
    <source>
        <dbReference type="EMBL" id="MBC8611988.1"/>
    </source>
</evidence>
<dbReference type="GO" id="GO:0005829">
    <property type="term" value="C:cytosol"/>
    <property type="evidence" value="ECO:0007669"/>
    <property type="project" value="TreeGrafter"/>
</dbReference>
<evidence type="ECO:0000256" key="1">
    <source>
        <dbReference type="ARBA" id="ARBA00022801"/>
    </source>
</evidence>
<dbReference type="EMBL" id="JACRTL010000009">
    <property type="protein sequence ID" value="MBC8611988.1"/>
    <property type="molecule type" value="Genomic_DNA"/>
</dbReference>
<protein>
    <submittedName>
        <fullName evidence="4">Nucleoside hydrolase</fullName>
    </submittedName>
</protein>
<keyword evidence="1 4" id="KW-0378">Hydrolase</keyword>
<keyword evidence="2" id="KW-0326">Glycosidase</keyword>
<dbReference type="Proteomes" id="UP000632659">
    <property type="component" value="Unassembled WGS sequence"/>
</dbReference>
<feature type="domain" description="Inosine/uridine-preferring nucleoside hydrolase" evidence="3">
    <location>
        <begin position="21"/>
        <end position="268"/>
    </location>
</feature>
<dbReference type="Gene3D" id="3.90.245.10">
    <property type="entry name" value="Ribonucleoside hydrolase-like"/>
    <property type="match status" value="1"/>
</dbReference>
<dbReference type="GO" id="GO:0008477">
    <property type="term" value="F:purine nucleosidase activity"/>
    <property type="evidence" value="ECO:0007669"/>
    <property type="project" value="TreeGrafter"/>
</dbReference>
<keyword evidence="5" id="KW-1185">Reference proteome</keyword>
<name>A0A8J6P6M1_9FIRM</name>
<evidence type="ECO:0000259" key="3">
    <source>
        <dbReference type="Pfam" id="PF01156"/>
    </source>
</evidence>
<dbReference type="Pfam" id="PF01156">
    <property type="entry name" value="IU_nuc_hydro"/>
    <property type="match status" value="1"/>
</dbReference>
<evidence type="ECO:0000256" key="2">
    <source>
        <dbReference type="ARBA" id="ARBA00023295"/>
    </source>
</evidence>
<gene>
    <name evidence="4" type="ORF">H8702_12895</name>
</gene>
<dbReference type="PANTHER" id="PTHR12304">
    <property type="entry name" value="INOSINE-URIDINE PREFERRING NUCLEOSIDE HYDROLASE"/>
    <property type="match status" value="1"/>
</dbReference>
<comment type="caution">
    <text evidence="4">The sequence shown here is derived from an EMBL/GenBank/DDBJ whole genome shotgun (WGS) entry which is preliminary data.</text>
</comment>
<dbReference type="PANTHER" id="PTHR12304:SF4">
    <property type="entry name" value="URIDINE NUCLEOSIDASE"/>
    <property type="match status" value="1"/>
</dbReference>
<dbReference type="GO" id="GO:0006152">
    <property type="term" value="P:purine nucleoside catabolic process"/>
    <property type="evidence" value="ECO:0007669"/>
    <property type="project" value="TreeGrafter"/>
</dbReference>
<organism evidence="4 5">
    <name type="scientific">Massiliimalia timonensis</name>
    <dbReference type="NCBI Taxonomy" id="1987501"/>
    <lineage>
        <taxon>Bacteria</taxon>
        <taxon>Bacillati</taxon>
        <taxon>Bacillota</taxon>
        <taxon>Clostridia</taxon>
        <taxon>Eubacteriales</taxon>
        <taxon>Oscillospiraceae</taxon>
        <taxon>Massiliimalia</taxon>
    </lineage>
</organism>
<dbReference type="InterPro" id="IPR001910">
    <property type="entry name" value="Inosine/uridine_hydrolase_dom"/>
</dbReference>